<comment type="caution">
    <text evidence="1">The sequence shown here is derived from an EMBL/GenBank/DDBJ whole genome shotgun (WGS) entry which is preliminary data.</text>
</comment>
<dbReference type="AlphaFoldDB" id="A0A1V4KUI4"/>
<dbReference type="Proteomes" id="UP000190648">
    <property type="component" value="Unassembled WGS sequence"/>
</dbReference>
<organism evidence="1 2">
    <name type="scientific">Patagioenas fasciata monilis</name>
    <dbReference type="NCBI Taxonomy" id="372326"/>
    <lineage>
        <taxon>Eukaryota</taxon>
        <taxon>Metazoa</taxon>
        <taxon>Chordata</taxon>
        <taxon>Craniata</taxon>
        <taxon>Vertebrata</taxon>
        <taxon>Euteleostomi</taxon>
        <taxon>Archelosauria</taxon>
        <taxon>Archosauria</taxon>
        <taxon>Dinosauria</taxon>
        <taxon>Saurischia</taxon>
        <taxon>Theropoda</taxon>
        <taxon>Coelurosauria</taxon>
        <taxon>Aves</taxon>
        <taxon>Neognathae</taxon>
        <taxon>Neoaves</taxon>
        <taxon>Columbimorphae</taxon>
        <taxon>Columbiformes</taxon>
        <taxon>Columbidae</taxon>
        <taxon>Patagioenas</taxon>
    </lineage>
</organism>
<evidence type="ECO:0000313" key="1">
    <source>
        <dbReference type="EMBL" id="OPJ87547.1"/>
    </source>
</evidence>
<evidence type="ECO:0000313" key="2">
    <source>
        <dbReference type="Proteomes" id="UP000190648"/>
    </source>
</evidence>
<name>A0A1V4KUI4_PATFA</name>
<proteinExistence type="predicted"/>
<keyword evidence="2" id="KW-1185">Reference proteome</keyword>
<reference evidence="1 2" key="1">
    <citation type="submission" date="2016-02" db="EMBL/GenBank/DDBJ databases">
        <title>Band-tailed pigeon sequencing and assembly.</title>
        <authorList>
            <person name="Soares A.E."/>
            <person name="Novak B.J."/>
            <person name="Rice E.S."/>
            <person name="O'Connell B."/>
            <person name="Chang D."/>
            <person name="Weber S."/>
            <person name="Shapiro B."/>
        </authorList>
    </citation>
    <scope>NUCLEOTIDE SEQUENCE [LARGE SCALE GENOMIC DNA]</scope>
    <source>
        <strain evidence="1">BTP2013</strain>
        <tissue evidence="1">Blood</tissue>
    </source>
</reference>
<sequence length="90" mass="9833">MKNAVICSTFYLIGLSTELSSQLLEKTSCCRTKTGNSVAPLNSDVVVPAVLHEVLSSTTFPHCNFYKHQPWYGQGHTGGGCCSCLDFCWL</sequence>
<gene>
    <name evidence="1" type="ORF">AV530_001001</name>
</gene>
<protein>
    <submittedName>
        <fullName evidence="1">Uncharacterized protein</fullName>
    </submittedName>
</protein>
<dbReference type="EMBL" id="LSYS01001700">
    <property type="protein sequence ID" value="OPJ87547.1"/>
    <property type="molecule type" value="Genomic_DNA"/>
</dbReference>
<accession>A0A1V4KUI4</accession>